<keyword evidence="1" id="KW-0175">Coiled coil</keyword>
<dbReference type="EMBL" id="AF251288">
    <property type="protein sequence ID" value="AAF74727.1"/>
    <property type="molecule type" value="Genomic_DNA"/>
</dbReference>
<dbReference type="InterPro" id="IPR053148">
    <property type="entry name" value="PD-DEXK-like_domain"/>
</dbReference>
<dbReference type="Pfam" id="PF17761">
    <property type="entry name" value="DUF1016_N"/>
    <property type="match status" value="1"/>
</dbReference>
<evidence type="ECO:0000313" key="4">
    <source>
        <dbReference type="EMBL" id="AAF74727.1"/>
    </source>
</evidence>
<evidence type="ECO:0008006" key="5">
    <source>
        <dbReference type="Google" id="ProtNLM"/>
    </source>
</evidence>
<dbReference type="InterPro" id="IPR009362">
    <property type="entry name" value="YhcG_C"/>
</dbReference>
<dbReference type="InterPro" id="IPR041527">
    <property type="entry name" value="YhcG_N"/>
</dbReference>
<dbReference type="GO" id="GO:0003676">
    <property type="term" value="F:nucleic acid binding"/>
    <property type="evidence" value="ECO:0007669"/>
    <property type="project" value="InterPro"/>
</dbReference>
<evidence type="ECO:0000259" key="3">
    <source>
        <dbReference type="Pfam" id="PF17761"/>
    </source>
</evidence>
<evidence type="ECO:0000259" key="2">
    <source>
        <dbReference type="Pfam" id="PF06250"/>
    </source>
</evidence>
<feature type="domain" description="YhcG PDDEXK nuclease" evidence="2">
    <location>
        <begin position="259"/>
        <end position="410"/>
    </location>
</feature>
<proteinExistence type="predicted"/>
<organism evidence="4">
    <name type="scientific">Bacteroides fragilis</name>
    <dbReference type="NCBI Taxonomy" id="817"/>
    <lineage>
        <taxon>Bacteria</taxon>
        <taxon>Pseudomonadati</taxon>
        <taxon>Bacteroidota</taxon>
        <taxon>Bacteroidia</taxon>
        <taxon>Bacteroidales</taxon>
        <taxon>Bacteroidaceae</taxon>
        <taxon>Bacteroides</taxon>
    </lineage>
</organism>
<evidence type="ECO:0000256" key="1">
    <source>
        <dbReference type="SAM" id="Coils"/>
    </source>
</evidence>
<dbReference type="AlphaFoldDB" id="Q9KHQ4"/>
<dbReference type="Gene3D" id="3.40.1350.10">
    <property type="match status" value="1"/>
</dbReference>
<dbReference type="PANTHER" id="PTHR30547">
    <property type="entry name" value="UNCHARACTERIZED PROTEIN YHCG-RELATED"/>
    <property type="match status" value="1"/>
</dbReference>
<dbReference type="Pfam" id="PF06250">
    <property type="entry name" value="YhcG_C"/>
    <property type="match status" value="1"/>
</dbReference>
<dbReference type="PANTHER" id="PTHR30547:SF5">
    <property type="entry name" value="NUCLEASE YHCG-RELATED"/>
    <property type="match status" value="1"/>
</dbReference>
<accession>Q9KHQ4</accession>
<reference evidence="4" key="1">
    <citation type="journal article" date="2000" name="J. Bacteriol.">
        <title>Characterization of a Bacteroides mobilizable transposon, NBU2, which carries a functional lincomycin resistance gene.</title>
        <authorList>
            <person name="Wang J."/>
            <person name="Shoemaker N.B."/>
            <person name="Wang G.R."/>
            <person name="Salyers A.A."/>
        </authorList>
    </citation>
    <scope>NUCLEOTIDE SEQUENCE</scope>
</reference>
<dbReference type="InterPro" id="IPR011856">
    <property type="entry name" value="tRNA_endonuc-like_dom_sf"/>
</dbReference>
<feature type="domain" description="YhcG N-terminal" evidence="3">
    <location>
        <begin position="20"/>
        <end position="98"/>
    </location>
</feature>
<protein>
    <recommendedName>
        <fullName evidence="5">DUF1016 family protein</fullName>
    </recommendedName>
</protein>
<name>Q9KHQ4_BACFG</name>
<sequence length="782" mass="91145">MSNKESNIEKTNFDGFIQAVGSEIEQAQVRLIVAANAQMLFHHWKIGNYILYHQQLHGWGSKIIKQLAKAIRLHYPEKKGYSERNLTYMCQFAKAYPLRALQSFIETDASLSVPTIQSVTNEVLKLNDKQFTQELTAQIQSIDCQSLAITQEVPAQFEDVGKTVSAIYRMGIREIEEVFLTSPIAKINWTSQMTILDSSLPLGLSYWYMKQSVEMGWSSNVLKMQIDSDLYSRQISNNKVNNFTTTLPAPQSDLANYLLKDRTSLIWQEPKEKADERDIEEQLVKHVTRYLLEMGNGFAFVARQKHFQVGNSDFFADLILYSIPLHAYIVVELKATPFKPEYAGQLNFYINVVDDKLRGENDNKTIGLLLCKGKDEVVAQYALTGYDQPIGISDYQLSKAIPEKLKSALPSVEEVEEELASFLDKDNNNSKIVASMKDVITTLIPRYGELNRIYKDWFDNKGFSFEKQKFITKFYLDYNDVTVLETAILELVFHLPQEQYTLILNSLKKEVCENISYYKKGCMPDEQTVYNICFRVSEIYKEAIEEQQYKTTKLHAPLNEAYHRYDSIGYREHTAEDEKRAEMEYERCKDEYEEKKNKLTELYDLQKQTREKALQYAKSRFNEIYRLGCHLKETLAKYVFDETNEPEEPAEQEPNAPNIQEEVLGTKQTEYFNMELLSLIHVTCVGEQFENISEHDFYTCMNLLPSDTKPQIRPREKIRTCYLIFLMSEKLPKQDRENWKRNILKILDIEESYYKSKYKEPVSDFPSDSNRKFAKEMDGIFR</sequence>
<feature type="coiled-coil region" evidence="1">
    <location>
        <begin position="575"/>
        <end position="612"/>
    </location>
</feature>